<dbReference type="EMBL" id="MDEE01000030">
    <property type="protein sequence ID" value="PPU54649.1"/>
    <property type="molecule type" value="Genomic_DNA"/>
</dbReference>
<evidence type="ECO:0000313" key="2">
    <source>
        <dbReference type="EMBL" id="PPU54649.1"/>
    </source>
</evidence>
<accession>A0A2S7BZB4</accession>
<gene>
    <name evidence="2" type="ORF">XdyCFBP7245_17065</name>
</gene>
<evidence type="ECO:0000256" key="1">
    <source>
        <dbReference type="SAM" id="MobiDB-lite"/>
    </source>
</evidence>
<feature type="compositionally biased region" description="Basic residues" evidence="1">
    <location>
        <begin position="67"/>
        <end position="86"/>
    </location>
</feature>
<dbReference type="AlphaFoldDB" id="A0A2S7BZB4"/>
<comment type="caution">
    <text evidence="2">The sequence shown here is derived from an EMBL/GenBank/DDBJ whole genome shotgun (WGS) entry which is preliminary data.</text>
</comment>
<sequence>MRHRLPPVRQLKIFYPATPLPASHKQKCANLLRSLIAMHVRLRIAERMSHDVDRSSAHVARVDFSHRARARPSRATHVRNPTHRHAGGVAWRSAGHGRHRAHRITSPPTTLQA</sequence>
<reference evidence="2 3" key="1">
    <citation type="submission" date="2016-08" db="EMBL/GenBank/DDBJ databases">
        <authorList>
            <person name="Seilhamer J.J."/>
        </authorList>
    </citation>
    <scope>NUCLEOTIDE SEQUENCE [LARGE SCALE GENOMIC DNA]</scope>
    <source>
        <strain evidence="2 3">CFBP7245</strain>
    </source>
</reference>
<organism evidence="2 3">
    <name type="scientific">Xanthomonas dyei</name>
    <dbReference type="NCBI Taxonomy" id="743699"/>
    <lineage>
        <taxon>Bacteria</taxon>
        <taxon>Pseudomonadati</taxon>
        <taxon>Pseudomonadota</taxon>
        <taxon>Gammaproteobacteria</taxon>
        <taxon>Lysobacterales</taxon>
        <taxon>Lysobacteraceae</taxon>
        <taxon>Xanthomonas</taxon>
    </lineage>
</organism>
<proteinExistence type="predicted"/>
<name>A0A2S7BZB4_9XANT</name>
<protein>
    <submittedName>
        <fullName evidence="2">Uncharacterized protein</fullName>
    </submittedName>
</protein>
<feature type="region of interest" description="Disordered" evidence="1">
    <location>
        <begin position="63"/>
        <end position="113"/>
    </location>
</feature>
<dbReference type="Proteomes" id="UP000238908">
    <property type="component" value="Unassembled WGS sequence"/>
</dbReference>
<evidence type="ECO:0000313" key="3">
    <source>
        <dbReference type="Proteomes" id="UP000238908"/>
    </source>
</evidence>